<evidence type="ECO:0000256" key="1">
    <source>
        <dbReference type="SAM" id="MobiDB-lite"/>
    </source>
</evidence>
<dbReference type="STRING" id="314260.PB2503_01657"/>
<accession>E0TBN5</accession>
<organism evidence="2 3">
    <name type="scientific">Parvularcula bermudensis (strain ATCC BAA-594 / HTCC2503 / KCTC 12087)</name>
    <dbReference type="NCBI Taxonomy" id="314260"/>
    <lineage>
        <taxon>Bacteria</taxon>
        <taxon>Pseudomonadati</taxon>
        <taxon>Pseudomonadota</taxon>
        <taxon>Alphaproteobacteria</taxon>
        <taxon>Parvularculales</taxon>
        <taxon>Parvularculaceae</taxon>
        <taxon>Parvularcula</taxon>
    </lineage>
</organism>
<protein>
    <submittedName>
        <fullName evidence="2">Uncharacterized protein</fullName>
    </submittedName>
</protein>
<dbReference type="Proteomes" id="UP000001302">
    <property type="component" value="Chromosome"/>
</dbReference>
<keyword evidence="3" id="KW-1185">Reference proteome</keyword>
<evidence type="ECO:0000313" key="2">
    <source>
        <dbReference type="EMBL" id="ADM08410.1"/>
    </source>
</evidence>
<feature type="compositionally biased region" description="Basic and acidic residues" evidence="1">
    <location>
        <begin position="1"/>
        <end position="54"/>
    </location>
</feature>
<feature type="region of interest" description="Disordered" evidence="1">
    <location>
        <begin position="1"/>
        <end position="202"/>
    </location>
</feature>
<feature type="compositionally biased region" description="Basic and acidic residues" evidence="1">
    <location>
        <begin position="188"/>
        <end position="202"/>
    </location>
</feature>
<dbReference type="AlphaFoldDB" id="E0TBN5"/>
<feature type="compositionally biased region" description="Basic and acidic residues" evidence="1">
    <location>
        <begin position="79"/>
        <end position="105"/>
    </location>
</feature>
<name>E0TBN5_PARBH</name>
<reference evidence="2 3" key="2">
    <citation type="journal article" date="2011" name="J. Bacteriol.">
        <title>Complete genome sequence of strain HTCC2503T of Parvularcula bermudensis, the type species of the order "Parvularculales" in the class Alphaproteobacteria.</title>
        <authorList>
            <person name="Oh H.M."/>
            <person name="Kang I."/>
            <person name="Vergin K.L."/>
            <person name="Kang D."/>
            <person name="Rhee K.H."/>
            <person name="Giovannoni S.J."/>
            <person name="Cho J.C."/>
        </authorList>
    </citation>
    <scope>NUCLEOTIDE SEQUENCE [LARGE SCALE GENOMIC DNA]</scope>
    <source>
        <strain evidence="3">ATCC BAA-594 / HTCC2503 / KCTC 12087</strain>
    </source>
</reference>
<dbReference type="HOGENOM" id="CLU_1353567_0_0_5"/>
<dbReference type="KEGG" id="pbr:PB2503_01657"/>
<gene>
    <name evidence="2" type="ordered locus">PB2503_01657</name>
</gene>
<dbReference type="EMBL" id="CP002156">
    <property type="protein sequence ID" value="ADM08410.1"/>
    <property type="molecule type" value="Genomic_DNA"/>
</dbReference>
<reference evidence="3" key="1">
    <citation type="submission" date="2010-08" db="EMBL/GenBank/DDBJ databases">
        <title>Genome sequence of Parvularcula bermudensis HTCC2503.</title>
        <authorList>
            <person name="Kang D.-M."/>
            <person name="Oh H.-M."/>
            <person name="Cho J.-C."/>
        </authorList>
    </citation>
    <scope>NUCLEOTIDE SEQUENCE [LARGE SCALE GENOMIC DNA]</scope>
    <source>
        <strain evidence="3">ATCC BAA-594 / HTCC2503 / KCTC 12087</strain>
    </source>
</reference>
<evidence type="ECO:0000313" key="3">
    <source>
        <dbReference type="Proteomes" id="UP000001302"/>
    </source>
</evidence>
<sequence>MHDEKQRNAGKSQGDRLEDRTIAGPDHHGDGGENDEKHTFAKDILGRKQPDHRLGPVGAPHPHGLHRHQRPKGQGPLTEENRDGELADIEPDCRRQGHSDHDGHQDAMAQSGTGAVRPDGGGRGEGGQYIDPSMAPCRRQEGAADKGKIGEQEEREGRSDRLHHRHIERQNDERRHHHGLIQQGSPARLDREPRWSINIDRV</sequence>
<proteinExistence type="predicted"/>
<feature type="compositionally biased region" description="Basic and acidic residues" evidence="1">
    <location>
        <begin position="138"/>
        <end position="160"/>
    </location>
</feature>